<dbReference type="AlphaFoldDB" id="A0A8X6N6X4"/>
<name>A0A8X6N6X4_NEPPI</name>
<feature type="non-terminal residue" evidence="2">
    <location>
        <position position="1"/>
    </location>
</feature>
<dbReference type="EMBL" id="BMAW01100788">
    <property type="protein sequence ID" value="GFS96698.1"/>
    <property type="molecule type" value="Genomic_DNA"/>
</dbReference>
<accession>A0A8X6N6X4</accession>
<reference evidence="2" key="1">
    <citation type="submission" date="2020-08" db="EMBL/GenBank/DDBJ databases">
        <title>Multicomponent nature underlies the extraordinary mechanical properties of spider dragline silk.</title>
        <authorList>
            <person name="Kono N."/>
            <person name="Nakamura H."/>
            <person name="Mori M."/>
            <person name="Yoshida Y."/>
            <person name="Ohtoshi R."/>
            <person name="Malay A.D."/>
            <person name="Moran D.A.P."/>
            <person name="Tomita M."/>
            <person name="Numata K."/>
            <person name="Arakawa K."/>
        </authorList>
    </citation>
    <scope>NUCLEOTIDE SEQUENCE</scope>
</reference>
<gene>
    <name evidence="2" type="ORF">NPIL_412271</name>
</gene>
<evidence type="ECO:0000313" key="2">
    <source>
        <dbReference type="EMBL" id="GFS96698.1"/>
    </source>
</evidence>
<feature type="transmembrane region" description="Helical" evidence="1">
    <location>
        <begin position="42"/>
        <end position="60"/>
    </location>
</feature>
<keyword evidence="1" id="KW-0472">Membrane</keyword>
<evidence type="ECO:0000256" key="1">
    <source>
        <dbReference type="SAM" id="Phobius"/>
    </source>
</evidence>
<protein>
    <submittedName>
        <fullName evidence="2">Uncharacterized protein</fullName>
    </submittedName>
</protein>
<keyword evidence="3" id="KW-1185">Reference proteome</keyword>
<evidence type="ECO:0000313" key="3">
    <source>
        <dbReference type="Proteomes" id="UP000887013"/>
    </source>
</evidence>
<proteinExistence type="predicted"/>
<dbReference type="Proteomes" id="UP000887013">
    <property type="component" value="Unassembled WGS sequence"/>
</dbReference>
<sequence>ISGYLSTEDTTRSIIRKSDIVESFRKFLQTIRKMRSFDRRSSLAIAFIAIFCSCVVATKWDSGCHKTGR</sequence>
<comment type="caution">
    <text evidence="2">The sequence shown here is derived from an EMBL/GenBank/DDBJ whole genome shotgun (WGS) entry which is preliminary data.</text>
</comment>
<keyword evidence="1" id="KW-0812">Transmembrane</keyword>
<organism evidence="2 3">
    <name type="scientific">Nephila pilipes</name>
    <name type="common">Giant wood spider</name>
    <name type="synonym">Nephila maculata</name>
    <dbReference type="NCBI Taxonomy" id="299642"/>
    <lineage>
        <taxon>Eukaryota</taxon>
        <taxon>Metazoa</taxon>
        <taxon>Ecdysozoa</taxon>
        <taxon>Arthropoda</taxon>
        <taxon>Chelicerata</taxon>
        <taxon>Arachnida</taxon>
        <taxon>Araneae</taxon>
        <taxon>Araneomorphae</taxon>
        <taxon>Entelegynae</taxon>
        <taxon>Araneoidea</taxon>
        <taxon>Nephilidae</taxon>
        <taxon>Nephila</taxon>
    </lineage>
</organism>
<keyword evidence="1" id="KW-1133">Transmembrane helix</keyword>